<dbReference type="EMBL" id="KI925458">
    <property type="protein sequence ID" value="ETW82042.1"/>
    <property type="molecule type" value="Genomic_DNA"/>
</dbReference>
<protein>
    <recommendedName>
        <fullName evidence="2">DUF4100 domain-containing protein</fullName>
    </recommendedName>
</protein>
<dbReference type="GeneID" id="20665764"/>
<dbReference type="RefSeq" id="XP_009546621.1">
    <property type="nucleotide sequence ID" value="XM_009548326.1"/>
</dbReference>
<sequence length="489" mass="54470">MLTPASSGKPWPSTPTPQHPTKIFARQFIASTQDQKKRGNGEYYRQFLAITSFLLSKDRISTAEQGRAFTRGFQPELWGRISQRLQLKFPDHFPDDPYQLQDIHNAARFILHGTSSTFQLASSDSSRATRGTKTEPSIKTEDLATMFERIAETFVKALANQPAQVSTMSQPPRARRDPSGSDRCMFCGGPDHFVRECGEVAEYIRVGKCKKNTEGRIVLSTGAFIPREIPGNNLKDRVDEWHRRNPGQIATGSMMFTVNSPPAPSVSITSRHDSPSLLDATAMYQLMDVERIQSLERELFALRTRGGVRTRAQAQVDRDSWEDTPEVDNRHSMSPTPVVPREAPAHQATASTRPRAPALAEPPVHPFANAPDATYAPPRDRNIGVLPNGSVVKKDGPAYKMTAPIYDEKIASEVYNRAMSTQVTLTQRELLSLAPEVRSQVREATSARRTPPKDPNQVRTLYQDAELPYAIDDLDPPTSTVSSFAHIIH</sequence>
<accession>W4K885</accession>
<evidence type="ECO:0000259" key="2">
    <source>
        <dbReference type="Pfam" id="PF13352"/>
    </source>
</evidence>
<dbReference type="STRING" id="747525.W4K885"/>
<dbReference type="HOGENOM" id="CLU_003921_7_2_1"/>
<dbReference type="InterPro" id="IPR025165">
    <property type="entry name" value="DUF4100"/>
</dbReference>
<feature type="region of interest" description="Disordered" evidence="1">
    <location>
        <begin position="370"/>
        <end position="389"/>
    </location>
</feature>
<dbReference type="Proteomes" id="UP000030671">
    <property type="component" value="Unassembled WGS sequence"/>
</dbReference>
<feature type="domain" description="DUF4100" evidence="2">
    <location>
        <begin position="290"/>
        <end position="449"/>
    </location>
</feature>
<organism evidence="3 4">
    <name type="scientific">Heterobasidion irregulare (strain TC 32-1)</name>
    <dbReference type="NCBI Taxonomy" id="747525"/>
    <lineage>
        <taxon>Eukaryota</taxon>
        <taxon>Fungi</taxon>
        <taxon>Dikarya</taxon>
        <taxon>Basidiomycota</taxon>
        <taxon>Agaricomycotina</taxon>
        <taxon>Agaricomycetes</taxon>
        <taxon>Russulales</taxon>
        <taxon>Bondarzewiaceae</taxon>
        <taxon>Heterobasidion</taxon>
        <taxon>Heterobasidion annosum species complex</taxon>
    </lineage>
</organism>
<proteinExistence type="predicted"/>
<keyword evidence="4" id="KW-1185">Reference proteome</keyword>
<feature type="region of interest" description="Disordered" evidence="1">
    <location>
        <begin position="307"/>
        <end position="362"/>
    </location>
</feature>
<evidence type="ECO:0000313" key="3">
    <source>
        <dbReference type="EMBL" id="ETW82042.1"/>
    </source>
</evidence>
<feature type="compositionally biased region" description="Basic and acidic residues" evidence="1">
    <location>
        <begin position="316"/>
        <end position="331"/>
    </location>
</feature>
<gene>
    <name evidence="3" type="ORF">HETIRDRAFT_101423</name>
</gene>
<dbReference type="eggNOG" id="ENOG502SRIE">
    <property type="taxonomic scope" value="Eukaryota"/>
</dbReference>
<evidence type="ECO:0000313" key="4">
    <source>
        <dbReference type="Proteomes" id="UP000030671"/>
    </source>
</evidence>
<dbReference type="InParanoid" id="W4K885"/>
<evidence type="ECO:0000256" key="1">
    <source>
        <dbReference type="SAM" id="MobiDB-lite"/>
    </source>
</evidence>
<dbReference type="AlphaFoldDB" id="W4K885"/>
<reference evidence="3 4" key="1">
    <citation type="journal article" date="2012" name="New Phytol.">
        <title>Insight into trade-off between wood decay and parasitism from the genome of a fungal forest pathogen.</title>
        <authorList>
            <person name="Olson A."/>
            <person name="Aerts A."/>
            <person name="Asiegbu F."/>
            <person name="Belbahri L."/>
            <person name="Bouzid O."/>
            <person name="Broberg A."/>
            <person name="Canback B."/>
            <person name="Coutinho P.M."/>
            <person name="Cullen D."/>
            <person name="Dalman K."/>
            <person name="Deflorio G."/>
            <person name="van Diepen L.T."/>
            <person name="Dunand C."/>
            <person name="Duplessis S."/>
            <person name="Durling M."/>
            <person name="Gonthier P."/>
            <person name="Grimwood J."/>
            <person name="Fossdal C.G."/>
            <person name="Hansson D."/>
            <person name="Henrissat B."/>
            <person name="Hietala A."/>
            <person name="Himmelstrand K."/>
            <person name="Hoffmeister D."/>
            <person name="Hogberg N."/>
            <person name="James T.Y."/>
            <person name="Karlsson M."/>
            <person name="Kohler A."/>
            <person name="Kues U."/>
            <person name="Lee Y.H."/>
            <person name="Lin Y.C."/>
            <person name="Lind M."/>
            <person name="Lindquist E."/>
            <person name="Lombard V."/>
            <person name="Lucas S."/>
            <person name="Lunden K."/>
            <person name="Morin E."/>
            <person name="Murat C."/>
            <person name="Park J."/>
            <person name="Raffaello T."/>
            <person name="Rouze P."/>
            <person name="Salamov A."/>
            <person name="Schmutz J."/>
            <person name="Solheim H."/>
            <person name="Stahlberg J."/>
            <person name="Velez H."/>
            <person name="de Vries R.P."/>
            <person name="Wiebenga A."/>
            <person name="Woodward S."/>
            <person name="Yakovlev I."/>
            <person name="Garbelotto M."/>
            <person name="Martin F."/>
            <person name="Grigoriev I.V."/>
            <person name="Stenlid J."/>
        </authorList>
    </citation>
    <scope>NUCLEOTIDE SEQUENCE [LARGE SCALE GENOMIC DNA]</scope>
    <source>
        <strain evidence="3 4">TC 32-1</strain>
    </source>
</reference>
<feature type="region of interest" description="Disordered" evidence="1">
    <location>
        <begin position="252"/>
        <end position="272"/>
    </location>
</feature>
<name>W4K885_HETIT</name>
<dbReference type="OrthoDB" id="3252634at2759"/>
<dbReference type="Pfam" id="PF13352">
    <property type="entry name" value="DUF4100"/>
    <property type="match status" value="1"/>
</dbReference>
<dbReference type="KEGG" id="hir:HETIRDRAFT_101423"/>